<organism evidence="2 3">
    <name type="scientific">Parvibaculum sedimenti</name>
    <dbReference type="NCBI Taxonomy" id="2608632"/>
    <lineage>
        <taxon>Bacteria</taxon>
        <taxon>Pseudomonadati</taxon>
        <taxon>Pseudomonadota</taxon>
        <taxon>Alphaproteobacteria</taxon>
        <taxon>Hyphomicrobiales</taxon>
        <taxon>Parvibaculaceae</taxon>
        <taxon>Parvibaculum</taxon>
    </lineage>
</organism>
<dbReference type="InterPro" id="IPR036388">
    <property type="entry name" value="WH-like_DNA-bd_sf"/>
</dbReference>
<protein>
    <recommendedName>
        <fullName evidence="1">Transcription regulator PadR N-terminal domain-containing protein</fullName>
    </recommendedName>
</protein>
<dbReference type="Pfam" id="PF03551">
    <property type="entry name" value="PadR"/>
    <property type="match status" value="1"/>
</dbReference>
<dbReference type="EMBL" id="WESC01000011">
    <property type="protein sequence ID" value="KAB7739337.1"/>
    <property type="molecule type" value="Genomic_DNA"/>
</dbReference>
<gene>
    <name evidence="2" type="ORF">F2P47_12970</name>
</gene>
<dbReference type="SUPFAM" id="SSF46785">
    <property type="entry name" value="Winged helix' DNA-binding domain"/>
    <property type="match status" value="1"/>
</dbReference>
<evidence type="ECO:0000313" key="2">
    <source>
        <dbReference type="EMBL" id="KAB7739337.1"/>
    </source>
</evidence>
<reference evidence="2 3" key="1">
    <citation type="submission" date="2019-09" db="EMBL/GenBank/DDBJ databases">
        <title>Parvibaculum sedimenti sp. nov., isolated from sediment.</title>
        <authorList>
            <person name="Wang Y."/>
        </authorList>
    </citation>
    <scope>NUCLEOTIDE SEQUENCE [LARGE SCALE GENOMIC DNA]</scope>
    <source>
        <strain evidence="2 3">HXT-9</strain>
    </source>
</reference>
<feature type="domain" description="Transcription regulator PadR N-terminal" evidence="1">
    <location>
        <begin position="7"/>
        <end position="78"/>
    </location>
</feature>
<comment type="caution">
    <text evidence="2">The sequence shown here is derived from an EMBL/GenBank/DDBJ whole genome shotgun (WGS) entry which is preliminary data.</text>
</comment>
<dbReference type="InterPro" id="IPR036390">
    <property type="entry name" value="WH_DNA-bd_sf"/>
</dbReference>
<dbReference type="PANTHER" id="PTHR43252:SF6">
    <property type="entry name" value="NEGATIVE TRANSCRIPTION REGULATOR PADR"/>
    <property type="match status" value="1"/>
</dbReference>
<dbReference type="AlphaFoldDB" id="A0A6N6VGE5"/>
<dbReference type="Gene3D" id="1.10.10.10">
    <property type="entry name" value="Winged helix-like DNA-binding domain superfamily/Winged helix DNA-binding domain"/>
    <property type="match status" value="1"/>
</dbReference>
<name>A0A6N6VGE5_9HYPH</name>
<evidence type="ECO:0000313" key="3">
    <source>
        <dbReference type="Proteomes" id="UP000468901"/>
    </source>
</evidence>
<proteinExistence type="predicted"/>
<keyword evidence="3" id="KW-1185">Reference proteome</keyword>
<accession>A0A6N6VGE5</accession>
<dbReference type="PANTHER" id="PTHR43252">
    <property type="entry name" value="TRANSCRIPTIONAL REGULATOR YQJI"/>
    <property type="match status" value="1"/>
</dbReference>
<dbReference type="RefSeq" id="WP_152216793.1">
    <property type="nucleotide sequence ID" value="NZ_JBAQYD010000244.1"/>
</dbReference>
<dbReference type="InterPro" id="IPR005149">
    <property type="entry name" value="Tscrpt_reg_PadR_N"/>
</dbReference>
<sequence length="189" mass="21002">MNTKELLLSVLMSGPATGYDIKKVLENEVSEVVDVTISNIYPALNELAAEGLVSCERVEQENRPNKKVYAITDAGREVCLHALMTSPARHRLRSEFMFILSFAPYLPKSRAAELLEQRLAEIDETEETLRTLGKGEGPLAKGALLPGQKFCVGLGRALLEAERSYIRENSHWLLAPDRDVEPVMELAAH</sequence>
<evidence type="ECO:0000259" key="1">
    <source>
        <dbReference type="Pfam" id="PF03551"/>
    </source>
</evidence>
<dbReference type="Proteomes" id="UP000468901">
    <property type="component" value="Unassembled WGS sequence"/>
</dbReference>